<dbReference type="PANTHER" id="PTHR31126">
    <property type="entry name" value="TYROSINE-PROTEIN PHOSPHATASE"/>
    <property type="match status" value="1"/>
</dbReference>
<comment type="similarity">
    <text evidence="1">Belongs to the protein-tyrosine phosphatase family.</text>
</comment>
<dbReference type="InterPro" id="IPR026893">
    <property type="entry name" value="Tyr/Ser_Pase_IphP-type"/>
</dbReference>
<evidence type="ECO:0000313" key="3">
    <source>
        <dbReference type="EMBL" id="MBB4957591.1"/>
    </source>
</evidence>
<dbReference type="InterPro" id="IPR029021">
    <property type="entry name" value="Prot-tyrosine_phosphatase-like"/>
</dbReference>
<dbReference type="PROSITE" id="PS00383">
    <property type="entry name" value="TYR_PHOSPHATASE_1"/>
    <property type="match status" value="1"/>
</dbReference>
<dbReference type="SUPFAM" id="SSF52799">
    <property type="entry name" value="(Phosphotyrosine protein) phosphatases II"/>
    <property type="match status" value="1"/>
</dbReference>
<comment type="caution">
    <text evidence="3">The sequence shown here is derived from an EMBL/GenBank/DDBJ whole genome shotgun (WGS) entry which is preliminary data.</text>
</comment>
<accession>A0A7W7SN06</accession>
<evidence type="ECO:0000259" key="2">
    <source>
        <dbReference type="PROSITE" id="PS50056"/>
    </source>
</evidence>
<dbReference type="Pfam" id="PF13350">
    <property type="entry name" value="Y_phosphatase3"/>
    <property type="match status" value="1"/>
</dbReference>
<sequence length="238" mass="26367">MTNFSTVFNFRDVGGYAGLDGRPVRWRRLYRSDSPHRICGVDQETFTALAIRTVIDLRRPTEVARDGRVPACDGLSYLHIHPEHQQWDEVPYDERHGVARYLADRYRDLAETGTAGIAHALAVIAEQESAPVMVHCVAGKDRTGVLCALTLSLLGVSDTDIAADYALTDASAERFTAYLREHLPAHAATPAAYHASPAEAMLMFLTELRERHGSVERYVRDAGLQTDQIAALRAHLLS</sequence>
<protein>
    <submittedName>
        <fullName evidence="3">Protein tyrosine/serine phosphatase</fullName>
    </submittedName>
</protein>
<dbReference type="RefSeq" id="WP_312881900.1">
    <property type="nucleotide sequence ID" value="NZ_JACHJW010000001.1"/>
</dbReference>
<dbReference type="EMBL" id="JACHJW010000001">
    <property type="protein sequence ID" value="MBB4957591.1"/>
    <property type="molecule type" value="Genomic_DNA"/>
</dbReference>
<name>A0A7W7SN06_9ACTN</name>
<dbReference type="PROSITE" id="PS50056">
    <property type="entry name" value="TYR_PHOSPHATASE_2"/>
    <property type="match status" value="1"/>
</dbReference>
<evidence type="ECO:0000313" key="4">
    <source>
        <dbReference type="Proteomes" id="UP000578819"/>
    </source>
</evidence>
<gene>
    <name evidence="3" type="ORF">FHR38_001324</name>
</gene>
<dbReference type="PANTHER" id="PTHR31126:SF1">
    <property type="entry name" value="TYROSINE SPECIFIC PROTEIN PHOSPHATASES DOMAIN-CONTAINING PROTEIN"/>
    <property type="match status" value="1"/>
</dbReference>
<dbReference type="Gene3D" id="3.90.190.10">
    <property type="entry name" value="Protein tyrosine phosphatase superfamily"/>
    <property type="match status" value="1"/>
</dbReference>
<dbReference type="AlphaFoldDB" id="A0A7W7SN06"/>
<organism evidence="3 4">
    <name type="scientific">Micromonospora polyrhachis</name>
    <dbReference type="NCBI Taxonomy" id="1282883"/>
    <lineage>
        <taxon>Bacteria</taxon>
        <taxon>Bacillati</taxon>
        <taxon>Actinomycetota</taxon>
        <taxon>Actinomycetes</taxon>
        <taxon>Micromonosporales</taxon>
        <taxon>Micromonosporaceae</taxon>
        <taxon>Micromonospora</taxon>
    </lineage>
</organism>
<reference evidence="3 4" key="1">
    <citation type="submission" date="2020-08" db="EMBL/GenBank/DDBJ databases">
        <title>Sequencing the genomes of 1000 actinobacteria strains.</title>
        <authorList>
            <person name="Klenk H.-P."/>
        </authorList>
    </citation>
    <scope>NUCLEOTIDE SEQUENCE [LARGE SCALE GENOMIC DNA]</scope>
    <source>
        <strain evidence="3 4">DSM 45886</strain>
    </source>
</reference>
<feature type="domain" description="Tyrosine specific protein phosphatases" evidence="2">
    <location>
        <begin position="100"/>
        <end position="194"/>
    </location>
</feature>
<dbReference type="InterPro" id="IPR016130">
    <property type="entry name" value="Tyr_Pase_AS"/>
</dbReference>
<keyword evidence="4" id="KW-1185">Reference proteome</keyword>
<dbReference type="Proteomes" id="UP000578819">
    <property type="component" value="Unassembled WGS sequence"/>
</dbReference>
<dbReference type="InterPro" id="IPR000387">
    <property type="entry name" value="Tyr_Pase_dom"/>
</dbReference>
<dbReference type="GO" id="GO:0004721">
    <property type="term" value="F:phosphoprotein phosphatase activity"/>
    <property type="evidence" value="ECO:0007669"/>
    <property type="project" value="InterPro"/>
</dbReference>
<proteinExistence type="inferred from homology"/>
<evidence type="ECO:0000256" key="1">
    <source>
        <dbReference type="ARBA" id="ARBA00009580"/>
    </source>
</evidence>